<sequence>MPLFVLHCPSKKNGGDPSKEVQWSSVMDDALVDAFLHQVIIGGRVNRTFTSKAYDDIVKELVEKFNMEINKDKSKLAAKKWMITPILNYSKMAQLWAKDRTKGDHAETAKEKRARYAASTTIDEIDNLISQNKVSLENFEVEDDQRSPEINVAHSRVSSQDAMSSKSKKRRLAEDDELGNVISQSFDNVSKAIDRETEVMAKCFSKSYGAEVHAALGVLDLDSISKTKAYIFLMENPTYKEMFFGCPDHEHKCVLLTLMSRPKN</sequence>
<dbReference type="PANTHER" id="PTHR46929">
    <property type="entry name" value="EXPRESSED PROTEIN"/>
    <property type="match status" value="1"/>
</dbReference>
<dbReference type="InterPro" id="IPR024752">
    <property type="entry name" value="Myb/SANT-like_dom"/>
</dbReference>
<reference evidence="3 4" key="1">
    <citation type="submission" date="2024-01" db="EMBL/GenBank/DDBJ databases">
        <title>A telomere-to-telomere, gap-free genome of sweet tea (Lithocarpus litseifolius).</title>
        <authorList>
            <person name="Zhou J."/>
        </authorList>
    </citation>
    <scope>NUCLEOTIDE SEQUENCE [LARGE SCALE GENOMIC DNA]</scope>
    <source>
        <strain evidence="3">Zhou-2022a</strain>
        <tissue evidence="3">Leaf</tissue>
    </source>
</reference>
<evidence type="ECO:0000259" key="2">
    <source>
        <dbReference type="Pfam" id="PF12776"/>
    </source>
</evidence>
<feature type="domain" description="Myb/SANT-like" evidence="2">
    <location>
        <begin position="22"/>
        <end position="78"/>
    </location>
</feature>
<dbReference type="EMBL" id="JAZDWU010000008">
    <property type="protein sequence ID" value="KAK9993161.1"/>
    <property type="molecule type" value="Genomic_DNA"/>
</dbReference>
<dbReference type="PANTHER" id="PTHR46929:SF4">
    <property type="entry name" value="MYB_SANT-LIKE DOMAIN-CONTAINING PROTEIN"/>
    <property type="match status" value="1"/>
</dbReference>
<keyword evidence="4" id="KW-1185">Reference proteome</keyword>
<evidence type="ECO:0000256" key="1">
    <source>
        <dbReference type="SAM" id="MobiDB-lite"/>
    </source>
</evidence>
<dbReference type="Proteomes" id="UP001459277">
    <property type="component" value="Unassembled WGS sequence"/>
</dbReference>
<gene>
    <name evidence="3" type="ORF">SO802_022864</name>
</gene>
<name>A0AAW2C640_9ROSI</name>
<dbReference type="AlphaFoldDB" id="A0AAW2C640"/>
<feature type="compositionally biased region" description="Polar residues" evidence="1">
    <location>
        <begin position="156"/>
        <end position="165"/>
    </location>
</feature>
<organism evidence="3 4">
    <name type="scientific">Lithocarpus litseifolius</name>
    <dbReference type="NCBI Taxonomy" id="425828"/>
    <lineage>
        <taxon>Eukaryota</taxon>
        <taxon>Viridiplantae</taxon>
        <taxon>Streptophyta</taxon>
        <taxon>Embryophyta</taxon>
        <taxon>Tracheophyta</taxon>
        <taxon>Spermatophyta</taxon>
        <taxon>Magnoliopsida</taxon>
        <taxon>eudicotyledons</taxon>
        <taxon>Gunneridae</taxon>
        <taxon>Pentapetalae</taxon>
        <taxon>rosids</taxon>
        <taxon>fabids</taxon>
        <taxon>Fagales</taxon>
        <taxon>Fagaceae</taxon>
        <taxon>Lithocarpus</taxon>
    </lineage>
</organism>
<feature type="region of interest" description="Disordered" evidence="1">
    <location>
        <begin position="145"/>
        <end position="173"/>
    </location>
</feature>
<dbReference type="Pfam" id="PF12776">
    <property type="entry name" value="Myb_DNA-bind_3"/>
    <property type="match status" value="1"/>
</dbReference>
<protein>
    <recommendedName>
        <fullName evidence="2">Myb/SANT-like domain-containing protein</fullName>
    </recommendedName>
</protein>
<accession>A0AAW2C640</accession>
<proteinExistence type="predicted"/>
<evidence type="ECO:0000313" key="3">
    <source>
        <dbReference type="EMBL" id="KAK9993161.1"/>
    </source>
</evidence>
<comment type="caution">
    <text evidence="3">The sequence shown here is derived from an EMBL/GenBank/DDBJ whole genome shotgun (WGS) entry which is preliminary data.</text>
</comment>
<evidence type="ECO:0000313" key="4">
    <source>
        <dbReference type="Proteomes" id="UP001459277"/>
    </source>
</evidence>